<sequence>MTLMTSTGNLYAADKDRLREIPEVLSTESITTESITAVLNQSLEDFYLGRFDSFDSLGM</sequence>
<keyword evidence="2" id="KW-1185">Reference proteome</keyword>
<organism evidence="1 2">
    <name type="scientific">Corynebacterium lizhenjunii</name>
    <dbReference type="NCBI Taxonomy" id="2709394"/>
    <lineage>
        <taxon>Bacteria</taxon>
        <taxon>Bacillati</taxon>
        <taxon>Actinomycetota</taxon>
        <taxon>Actinomycetes</taxon>
        <taxon>Mycobacteriales</taxon>
        <taxon>Corynebacteriaceae</taxon>
        <taxon>Corynebacterium</taxon>
    </lineage>
</organism>
<reference evidence="1 2" key="1">
    <citation type="submission" date="2020-11" db="EMBL/GenBank/DDBJ databases">
        <title>Corynebacterium sp. ZJ-599.</title>
        <authorList>
            <person name="Zhou J."/>
        </authorList>
    </citation>
    <scope>NUCLEOTIDE SEQUENCE [LARGE SCALE GENOMIC DNA]</scope>
    <source>
        <strain evidence="1 2">ZJ-599</strain>
    </source>
</reference>
<gene>
    <name evidence="1" type="ORF">G7Y31_01140</name>
</gene>
<proteinExistence type="predicted"/>
<dbReference type="AlphaFoldDB" id="A0A7T0KEK2"/>
<evidence type="ECO:0000313" key="1">
    <source>
        <dbReference type="EMBL" id="QPK79358.1"/>
    </source>
</evidence>
<evidence type="ECO:0000313" key="2">
    <source>
        <dbReference type="Proteomes" id="UP000594681"/>
    </source>
</evidence>
<accession>A0A7T0KEK2</accession>
<dbReference type="EMBL" id="CP064954">
    <property type="protein sequence ID" value="QPK79358.1"/>
    <property type="molecule type" value="Genomic_DNA"/>
</dbReference>
<dbReference type="RefSeq" id="WP_165011093.1">
    <property type="nucleotide sequence ID" value="NZ_CP064954.1"/>
</dbReference>
<dbReference type="KEGG" id="cliz:G7Y31_01140"/>
<name>A0A7T0KEK2_9CORY</name>
<dbReference type="Proteomes" id="UP000594681">
    <property type="component" value="Chromosome"/>
</dbReference>
<protein>
    <submittedName>
        <fullName evidence="1">Uncharacterized protein</fullName>
    </submittedName>
</protein>